<dbReference type="PROSITE" id="PS51186">
    <property type="entry name" value="GNAT"/>
    <property type="match status" value="1"/>
</dbReference>
<dbReference type="Pfam" id="PF13302">
    <property type="entry name" value="Acetyltransf_3"/>
    <property type="match status" value="1"/>
</dbReference>
<gene>
    <name evidence="2" type="ORF">HNQ61_005238</name>
</gene>
<keyword evidence="2" id="KW-0808">Transferase</keyword>
<protein>
    <submittedName>
        <fullName evidence="2">RimJ/RimL family protein N-acetyltransferase</fullName>
    </submittedName>
</protein>
<feature type="domain" description="N-acetyltransferase" evidence="1">
    <location>
        <begin position="8"/>
        <end position="174"/>
    </location>
</feature>
<organism evidence="2 3">
    <name type="scientific">Longimicrobium terrae</name>
    <dbReference type="NCBI Taxonomy" id="1639882"/>
    <lineage>
        <taxon>Bacteria</taxon>
        <taxon>Pseudomonadati</taxon>
        <taxon>Gemmatimonadota</taxon>
        <taxon>Longimicrobiia</taxon>
        <taxon>Longimicrobiales</taxon>
        <taxon>Longimicrobiaceae</taxon>
        <taxon>Longimicrobium</taxon>
    </lineage>
</organism>
<name>A0A841H654_9BACT</name>
<sequence length="186" mass="21603">MMLRTERLLLREFQRDDWELMHAYQNDARYLRYYDRERMDPGESQTLVAAFLSWRADRPRIKTQLAIELAATGEMIGNVGVRRDDPAGSDAEIGYELNPDHWGQGFATEAALAMRDWGFGEQGLTRLHAHCIADNAASSNVLEKLGMRREGLLRNHVFQKGRFWDVMLYGLLREEWAEMMAYSRDS</sequence>
<reference evidence="2 3" key="1">
    <citation type="submission" date="2020-08" db="EMBL/GenBank/DDBJ databases">
        <title>Genomic Encyclopedia of Type Strains, Phase IV (KMG-IV): sequencing the most valuable type-strain genomes for metagenomic binning, comparative biology and taxonomic classification.</title>
        <authorList>
            <person name="Goeker M."/>
        </authorList>
    </citation>
    <scope>NUCLEOTIDE SEQUENCE [LARGE SCALE GENOMIC DNA]</scope>
    <source>
        <strain evidence="2 3">DSM 29007</strain>
    </source>
</reference>
<dbReference type="GO" id="GO:0016747">
    <property type="term" value="F:acyltransferase activity, transferring groups other than amino-acyl groups"/>
    <property type="evidence" value="ECO:0007669"/>
    <property type="project" value="InterPro"/>
</dbReference>
<keyword evidence="3" id="KW-1185">Reference proteome</keyword>
<dbReference type="InterPro" id="IPR051531">
    <property type="entry name" value="N-acetyltransferase"/>
</dbReference>
<evidence type="ECO:0000259" key="1">
    <source>
        <dbReference type="PROSITE" id="PS51186"/>
    </source>
</evidence>
<comment type="caution">
    <text evidence="2">The sequence shown here is derived from an EMBL/GenBank/DDBJ whole genome shotgun (WGS) entry which is preliminary data.</text>
</comment>
<dbReference type="SUPFAM" id="SSF55729">
    <property type="entry name" value="Acyl-CoA N-acyltransferases (Nat)"/>
    <property type="match status" value="1"/>
</dbReference>
<dbReference type="InterPro" id="IPR016181">
    <property type="entry name" value="Acyl_CoA_acyltransferase"/>
</dbReference>
<evidence type="ECO:0000313" key="3">
    <source>
        <dbReference type="Proteomes" id="UP000582837"/>
    </source>
</evidence>
<dbReference type="EMBL" id="JACHIA010000026">
    <property type="protein sequence ID" value="MBB6073567.1"/>
    <property type="molecule type" value="Genomic_DNA"/>
</dbReference>
<proteinExistence type="predicted"/>
<dbReference type="PANTHER" id="PTHR43792">
    <property type="entry name" value="GNAT FAMILY, PUTATIVE (AFU_ORTHOLOGUE AFUA_3G00765)-RELATED-RELATED"/>
    <property type="match status" value="1"/>
</dbReference>
<dbReference type="InterPro" id="IPR000182">
    <property type="entry name" value="GNAT_dom"/>
</dbReference>
<dbReference type="Proteomes" id="UP000582837">
    <property type="component" value="Unassembled WGS sequence"/>
</dbReference>
<accession>A0A841H654</accession>
<evidence type="ECO:0000313" key="2">
    <source>
        <dbReference type="EMBL" id="MBB6073567.1"/>
    </source>
</evidence>
<dbReference type="AlphaFoldDB" id="A0A841H654"/>
<dbReference type="Gene3D" id="3.40.630.30">
    <property type="match status" value="1"/>
</dbReference>